<accession>A0AAN8SDC5</accession>
<feature type="transmembrane region" description="Helical" evidence="2">
    <location>
        <begin position="32"/>
        <end position="53"/>
    </location>
</feature>
<organism evidence="3 4">
    <name type="scientific">Polyplax serrata</name>
    <name type="common">Common mouse louse</name>
    <dbReference type="NCBI Taxonomy" id="468196"/>
    <lineage>
        <taxon>Eukaryota</taxon>
        <taxon>Metazoa</taxon>
        <taxon>Ecdysozoa</taxon>
        <taxon>Arthropoda</taxon>
        <taxon>Hexapoda</taxon>
        <taxon>Insecta</taxon>
        <taxon>Pterygota</taxon>
        <taxon>Neoptera</taxon>
        <taxon>Paraneoptera</taxon>
        <taxon>Psocodea</taxon>
        <taxon>Troctomorpha</taxon>
        <taxon>Phthiraptera</taxon>
        <taxon>Anoplura</taxon>
        <taxon>Polyplacidae</taxon>
        <taxon>Polyplax</taxon>
    </lineage>
</organism>
<keyword evidence="2" id="KW-0812">Transmembrane</keyword>
<gene>
    <name evidence="3" type="ORF">RUM43_000112</name>
</gene>
<feature type="non-terminal residue" evidence="3">
    <location>
        <position position="1"/>
    </location>
</feature>
<evidence type="ECO:0000256" key="2">
    <source>
        <dbReference type="SAM" id="Phobius"/>
    </source>
</evidence>
<proteinExistence type="predicted"/>
<evidence type="ECO:0000313" key="4">
    <source>
        <dbReference type="Proteomes" id="UP001372834"/>
    </source>
</evidence>
<protein>
    <submittedName>
        <fullName evidence="3">Uncharacterized protein</fullName>
    </submittedName>
</protein>
<keyword evidence="2" id="KW-1133">Transmembrane helix</keyword>
<evidence type="ECO:0000256" key="1">
    <source>
        <dbReference type="SAM" id="MobiDB-lite"/>
    </source>
</evidence>
<dbReference type="EMBL" id="JAWJWE010000001">
    <property type="protein sequence ID" value="KAK6643849.1"/>
    <property type="molecule type" value="Genomic_DNA"/>
</dbReference>
<keyword evidence="2" id="KW-0472">Membrane</keyword>
<dbReference type="Proteomes" id="UP001372834">
    <property type="component" value="Unassembled WGS sequence"/>
</dbReference>
<feature type="region of interest" description="Disordered" evidence="1">
    <location>
        <begin position="1"/>
        <end position="24"/>
    </location>
</feature>
<dbReference type="AlphaFoldDB" id="A0AAN8SDC5"/>
<name>A0AAN8SDC5_POLSC</name>
<sequence>ALAHDHSRVEVPEVTARFSSPPPSHRSHASPAFFGAFLPVSISLCCLPVLAALRQVIGEQ</sequence>
<reference evidence="3 4" key="1">
    <citation type="submission" date="2023-10" db="EMBL/GenBank/DDBJ databases">
        <title>Genomes of two closely related lineages of the louse Polyplax serrata with different host specificities.</title>
        <authorList>
            <person name="Martinu J."/>
            <person name="Tarabai H."/>
            <person name="Stefka J."/>
            <person name="Hypsa V."/>
        </authorList>
    </citation>
    <scope>NUCLEOTIDE SEQUENCE [LARGE SCALE GENOMIC DNA]</scope>
    <source>
        <strain evidence="3">HR10_N</strain>
    </source>
</reference>
<comment type="caution">
    <text evidence="3">The sequence shown here is derived from an EMBL/GenBank/DDBJ whole genome shotgun (WGS) entry which is preliminary data.</text>
</comment>
<evidence type="ECO:0000313" key="3">
    <source>
        <dbReference type="EMBL" id="KAK6643849.1"/>
    </source>
</evidence>
<feature type="compositionally biased region" description="Basic and acidic residues" evidence="1">
    <location>
        <begin position="1"/>
        <end position="11"/>
    </location>
</feature>